<dbReference type="PANTHER" id="PTHR38454">
    <property type="entry name" value="INTEGRAL MEMBRANE PROTEIN-RELATED"/>
    <property type="match status" value="1"/>
</dbReference>
<evidence type="ECO:0000256" key="1">
    <source>
        <dbReference type="SAM" id="Phobius"/>
    </source>
</evidence>
<feature type="transmembrane region" description="Helical" evidence="1">
    <location>
        <begin position="192"/>
        <end position="225"/>
    </location>
</feature>
<feature type="transmembrane region" description="Helical" evidence="1">
    <location>
        <begin position="327"/>
        <end position="345"/>
    </location>
</feature>
<feature type="transmembrane region" description="Helical" evidence="1">
    <location>
        <begin position="113"/>
        <end position="136"/>
    </location>
</feature>
<dbReference type="Proteomes" id="UP000011758">
    <property type="component" value="Unassembled WGS sequence"/>
</dbReference>
<keyword evidence="3" id="KW-1185">Reference proteome</keyword>
<dbReference type="Pfam" id="PF09586">
    <property type="entry name" value="YfhO"/>
    <property type="match status" value="1"/>
</dbReference>
<reference evidence="2 3" key="1">
    <citation type="submission" date="2013-02" db="EMBL/GenBank/DDBJ databases">
        <title>The Genome Sequence of Lactobacillus catenaformis F0143.</title>
        <authorList>
            <consortium name="The Broad Institute Genome Sequencing Platform"/>
            <person name="Earl A."/>
            <person name="Ward D."/>
            <person name="Feldgarden M."/>
            <person name="Gevers D."/>
            <person name="Izard J."/>
            <person name="Blanton J.M."/>
            <person name="Mathney J."/>
            <person name="Dewhirst F.E."/>
            <person name="Young S.K."/>
            <person name="Zeng Q."/>
            <person name="Gargeya S."/>
            <person name="Fitzgerald M."/>
            <person name="Haas B."/>
            <person name="Abouelleil A."/>
            <person name="Alvarado L."/>
            <person name="Arachchi H.M."/>
            <person name="Berlin A."/>
            <person name="Chapman S.B."/>
            <person name="Gearin G."/>
            <person name="Goldberg J."/>
            <person name="Griggs A."/>
            <person name="Gujja S."/>
            <person name="Hansen M."/>
            <person name="Heiman D."/>
            <person name="Howarth C."/>
            <person name="Larimer J."/>
            <person name="Lui A."/>
            <person name="MacDonald P.J.P."/>
            <person name="McCowen C."/>
            <person name="Montmayeur A."/>
            <person name="Murphy C."/>
            <person name="Neiman D."/>
            <person name="Pearson M."/>
            <person name="Priest M."/>
            <person name="Roberts A."/>
            <person name="Saif S."/>
            <person name="Shea T."/>
            <person name="Sisk P."/>
            <person name="Stolte C."/>
            <person name="Sykes S."/>
            <person name="Wortman J."/>
            <person name="Nusbaum C."/>
            <person name="Birren B."/>
        </authorList>
    </citation>
    <scope>NUCLEOTIDE SEQUENCE [LARGE SCALE GENOMIC DNA]</scope>
    <source>
        <strain evidence="2 3">OT 569</strain>
    </source>
</reference>
<feature type="transmembrane region" description="Helical" evidence="1">
    <location>
        <begin position="301"/>
        <end position="318"/>
    </location>
</feature>
<dbReference type="AlphaFoldDB" id="M2PAH6"/>
<feature type="transmembrane region" description="Helical" evidence="1">
    <location>
        <begin position="382"/>
        <end position="399"/>
    </location>
</feature>
<sequence length="884" mass="105305">MLKIIKKHKKFLFIYTLIFLILFLLNIQFWFIKYNKSFIWKYDGLEQQFTGFIYVGKWIRTVFSNIFIHHQFTIPLWDLSIGYGSDVMSTLCDYFYDPFNYLSAFISPLYAEYLFDFLIVLRLYLTGLSFYAFCFYKKHSYKASLLGSVLYVFAPAVMIVFKQPNFINLFIYFPLIMLGCEKLWYEKKGTLLFISFLLTTIYNFYFSYMISIMIVVYAVINFIFIEKEKTGKRFIELFRQFSYHCGLSVSAGLVLYLPVIMNLMNTSRLSYQRKLFFFFRFDKIQTYFTYYFLSYDTGTDAILGFSILTLVSIMVLMLRKGYKDLKLYYILLTVSLFSAQISSLFNGFNYPAYRWNFAYQFLISYIMVVTFNKLFELSKKEILIIISFFTGYLILFSQTKNYQFNVFLYHYRVVFSILFILCISLFFIVTLIKKIPKTLKENLIIMLFSLSTVINSTVCFSARMSSLVTKEVNRGKAFSLLTESKKILHEIKDKKDYRYDEIGTNRYRNAGMIESLNSYDFYYSYYNENIDHFHKSIGLTNSSFSFTYAGLGYLSYLHLLNGTKYIITPSDYKKMNPYPYNRLIRKEKNYHLYQSSIDTSIAHFFTHNINEQDYDLFNEFERYQILTRAIVSKEKSDYQKTQKNYEQMNYQTLFNNSSSYKDSIYKANWDNASVDFKFKEIRNRTLYLQIKDLDVISEWIQSYRIKIEGYYRGKKIDNINEYIDSQTIRSNLYGHKHNWLMSLGMMTGIDTIRIIFPYRAQYKISSLNLYTKSKEQTNKDISHLDCTNIDFHYDTNRLSIHTNKDQDGYLYVAVPYDKNWQAFIDGKKTDILKANKAFMAVKLPKGRHTILFKYHQKELFIAFFGSIGIVCLYVILNRMTGKRN</sequence>
<feature type="transmembrane region" description="Helical" evidence="1">
    <location>
        <begin position="357"/>
        <end position="375"/>
    </location>
</feature>
<dbReference type="OrthoDB" id="9815466at2"/>
<keyword evidence="1" id="KW-0472">Membrane</keyword>
<dbReference type="eggNOG" id="COG4485">
    <property type="taxonomic scope" value="Bacteria"/>
</dbReference>
<feature type="transmembrane region" description="Helical" evidence="1">
    <location>
        <begin position="859"/>
        <end position="876"/>
    </location>
</feature>
<dbReference type="BioCyc" id="ECAT999415-HMP:GTTI-378-MONOMER"/>
<protein>
    <recommendedName>
        <fullName evidence="4">Bacterial membrane protein YfhO</fullName>
    </recommendedName>
</protein>
<dbReference type="InterPro" id="IPR018580">
    <property type="entry name" value="Uncharacterised_YfhO"/>
</dbReference>
<gene>
    <name evidence="2" type="ORF">HMPREF9943_00368</name>
</gene>
<dbReference type="PANTHER" id="PTHR38454:SF1">
    <property type="entry name" value="INTEGRAL MEMBRANE PROTEIN"/>
    <property type="match status" value="1"/>
</dbReference>
<dbReference type="EMBL" id="AGEJ01000007">
    <property type="protein sequence ID" value="EMD17367.1"/>
    <property type="molecule type" value="Genomic_DNA"/>
</dbReference>
<organism evidence="2 3">
    <name type="scientific">Eggerthia catenaformis OT 569 = DSM 20559</name>
    <dbReference type="NCBI Taxonomy" id="999415"/>
    <lineage>
        <taxon>Bacteria</taxon>
        <taxon>Bacillati</taxon>
        <taxon>Bacillota</taxon>
        <taxon>Erysipelotrichia</taxon>
        <taxon>Erysipelotrichales</taxon>
        <taxon>Coprobacillaceae</taxon>
        <taxon>Eggerthia</taxon>
    </lineage>
</organism>
<evidence type="ECO:0000313" key="3">
    <source>
        <dbReference type="Proteomes" id="UP000011758"/>
    </source>
</evidence>
<dbReference type="RefSeq" id="WP_004801522.1">
    <property type="nucleotide sequence ID" value="NZ_KB446646.1"/>
</dbReference>
<proteinExistence type="predicted"/>
<feature type="transmembrane region" description="Helical" evidence="1">
    <location>
        <begin position="241"/>
        <end position="263"/>
    </location>
</feature>
<keyword evidence="1" id="KW-0812">Transmembrane</keyword>
<evidence type="ECO:0000313" key="2">
    <source>
        <dbReference type="EMBL" id="EMD17367.1"/>
    </source>
</evidence>
<dbReference type="STRING" id="999415.HMPREF9943_00368"/>
<name>M2PAH6_9FIRM</name>
<feature type="transmembrane region" description="Helical" evidence="1">
    <location>
        <begin position="444"/>
        <end position="464"/>
    </location>
</feature>
<feature type="transmembrane region" description="Helical" evidence="1">
    <location>
        <begin position="411"/>
        <end position="432"/>
    </location>
</feature>
<feature type="transmembrane region" description="Helical" evidence="1">
    <location>
        <begin position="12"/>
        <end position="32"/>
    </location>
</feature>
<keyword evidence="1" id="KW-1133">Transmembrane helix</keyword>
<comment type="caution">
    <text evidence="2">The sequence shown here is derived from an EMBL/GenBank/DDBJ whole genome shotgun (WGS) entry which is preliminary data.</text>
</comment>
<evidence type="ECO:0008006" key="4">
    <source>
        <dbReference type="Google" id="ProtNLM"/>
    </source>
</evidence>
<accession>M2PAH6</accession>
<feature type="transmembrane region" description="Helical" evidence="1">
    <location>
        <begin position="143"/>
        <end position="161"/>
    </location>
</feature>